<dbReference type="AlphaFoldDB" id="A0A5H2XVU5"/>
<sequence>MFGSSAPSSNLVWANTVRVVRLEGERIKANATKGSVDERAIIVLDRYKVKLPASSFGQETYLAGFETLIANMFPTDLTFDATAVELNDIKMLVADFKFHVQKAASKNDASLFRFLRYHPLLQGSRQRFIYPIATLLLFEYRASQDNLFWSTYNTFPSSGRTIDILGAINGLKDFEEIYNWGGRTYINTPRDELEYIRNVYTHINRLQGVCNAAMNEERIEHDLSQLFPKVLTDLWV</sequence>
<organism evidence="1">
    <name type="scientific">Prunus dulcis</name>
    <name type="common">Almond</name>
    <name type="synonym">Amygdalus dulcis</name>
    <dbReference type="NCBI Taxonomy" id="3755"/>
    <lineage>
        <taxon>Eukaryota</taxon>
        <taxon>Viridiplantae</taxon>
        <taxon>Streptophyta</taxon>
        <taxon>Embryophyta</taxon>
        <taxon>Tracheophyta</taxon>
        <taxon>Spermatophyta</taxon>
        <taxon>Magnoliopsida</taxon>
        <taxon>eudicotyledons</taxon>
        <taxon>Gunneridae</taxon>
        <taxon>Pentapetalae</taxon>
        <taxon>rosids</taxon>
        <taxon>fabids</taxon>
        <taxon>Rosales</taxon>
        <taxon>Rosaceae</taxon>
        <taxon>Amygdaloideae</taxon>
        <taxon>Amygdaleae</taxon>
        <taxon>Prunus</taxon>
    </lineage>
</organism>
<dbReference type="EMBL" id="AP021819">
    <property type="protein sequence ID" value="BBN70469.1"/>
    <property type="molecule type" value="Genomic_DNA"/>
</dbReference>
<name>A0A5H2XVU5_PRUDU</name>
<accession>A0A5H2XVU5</accession>
<protein>
    <submittedName>
        <fullName evidence="1">Uncharacterized protein</fullName>
    </submittedName>
</protein>
<gene>
    <name evidence="1" type="ORF">Prudu_1482S000400</name>
</gene>
<evidence type="ECO:0000313" key="1">
    <source>
        <dbReference type="EMBL" id="BBN70469.1"/>
    </source>
</evidence>
<proteinExistence type="predicted"/>
<reference evidence="1" key="1">
    <citation type="journal article" date="2019" name="Science">
        <title>Mutation of a bHLH transcription factor allowed almond domestication.</title>
        <authorList>
            <person name="Sanchez-Perez R."/>
            <person name="Pavan S."/>
            <person name="Mazzeo R."/>
            <person name="Moldovan C."/>
            <person name="Aiese Cigliano R."/>
            <person name="Del Cueto J."/>
            <person name="Ricciardi F."/>
            <person name="Lotti C."/>
            <person name="Ricciardi L."/>
            <person name="Dicenta F."/>
            <person name="Lopez-Marques R.L."/>
            <person name="Lindberg Moller B."/>
        </authorList>
    </citation>
    <scope>NUCLEOTIDE SEQUENCE</scope>
</reference>